<dbReference type="Proteomes" id="UP001218218">
    <property type="component" value="Unassembled WGS sequence"/>
</dbReference>
<dbReference type="AlphaFoldDB" id="A0AAD7APH0"/>
<comment type="caution">
    <text evidence="1">The sequence shown here is derived from an EMBL/GenBank/DDBJ whole genome shotgun (WGS) entry which is preliminary data.</text>
</comment>
<sequence>MSLYTTYPRFQKHGLANKHSLDAIRSRASELSASIIPALESALQNAHRERDLLQNQLDAYQYPVVDKLPPEITSEIFVNFLPPYPACPPASGLFSPWIFCQICRRWRDIALTTPSLWRGIELHLDDKEQFHKSQLHWLETRLSLSKQCSLSIDLRYTTPVDPNKFHPSMKPFVDAVIRHCARWEEVVMRVPLRDCDLLDGDMPMLRSLQFGASDTLLQASPGVAIFPPSTIFTSAPQFRTLYLDSYFSPSDFVLPWAQLTTIIVNDGLYDNECADILRYSVNLEHCILTVVDAPAEVIDLAISPLLHLKRLLFYDFIATPSSRAKELLGSLVLPSLTTLELSADWFVPDPGASIAALVLRSGCKL</sequence>
<reference evidence="1" key="1">
    <citation type="submission" date="2023-03" db="EMBL/GenBank/DDBJ databases">
        <title>Massive genome expansion in bonnet fungi (Mycena s.s.) driven by repeated elements and novel gene families across ecological guilds.</title>
        <authorList>
            <consortium name="Lawrence Berkeley National Laboratory"/>
            <person name="Harder C.B."/>
            <person name="Miyauchi S."/>
            <person name="Viragh M."/>
            <person name="Kuo A."/>
            <person name="Thoen E."/>
            <person name="Andreopoulos B."/>
            <person name="Lu D."/>
            <person name="Skrede I."/>
            <person name="Drula E."/>
            <person name="Henrissat B."/>
            <person name="Morin E."/>
            <person name="Kohler A."/>
            <person name="Barry K."/>
            <person name="LaButti K."/>
            <person name="Morin E."/>
            <person name="Salamov A."/>
            <person name="Lipzen A."/>
            <person name="Mereny Z."/>
            <person name="Hegedus B."/>
            <person name="Baldrian P."/>
            <person name="Stursova M."/>
            <person name="Weitz H."/>
            <person name="Taylor A."/>
            <person name="Grigoriev I.V."/>
            <person name="Nagy L.G."/>
            <person name="Martin F."/>
            <person name="Kauserud H."/>
        </authorList>
    </citation>
    <scope>NUCLEOTIDE SEQUENCE</scope>
    <source>
        <strain evidence="1">CBHHK002</strain>
    </source>
</reference>
<accession>A0AAD7APH0</accession>
<organism evidence="1 2">
    <name type="scientific">Mycena albidolilacea</name>
    <dbReference type="NCBI Taxonomy" id="1033008"/>
    <lineage>
        <taxon>Eukaryota</taxon>
        <taxon>Fungi</taxon>
        <taxon>Dikarya</taxon>
        <taxon>Basidiomycota</taxon>
        <taxon>Agaricomycotina</taxon>
        <taxon>Agaricomycetes</taxon>
        <taxon>Agaricomycetidae</taxon>
        <taxon>Agaricales</taxon>
        <taxon>Marasmiineae</taxon>
        <taxon>Mycenaceae</taxon>
        <taxon>Mycena</taxon>
    </lineage>
</organism>
<protein>
    <recommendedName>
        <fullName evidence="3">F-box domain-containing protein</fullName>
    </recommendedName>
</protein>
<proteinExistence type="predicted"/>
<evidence type="ECO:0000313" key="1">
    <source>
        <dbReference type="EMBL" id="KAJ7364631.1"/>
    </source>
</evidence>
<dbReference type="EMBL" id="JARIHO010000003">
    <property type="protein sequence ID" value="KAJ7364631.1"/>
    <property type="molecule type" value="Genomic_DNA"/>
</dbReference>
<keyword evidence="2" id="KW-1185">Reference proteome</keyword>
<evidence type="ECO:0000313" key="2">
    <source>
        <dbReference type="Proteomes" id="UP001218218"/>
    </source>
</evidence>
<dbReference type="Gene3D" id="1.20.1280.50">
    <property type="match status" value="1"/>
</dbReference>
<gene>
    <name evidence="1" type="ORF">DFH08DRAFT_1017115</name>
</gene>
<evidence type="ECO:0008006" key="3">
    <source>
        <dbReference type="Google" id="ProtNLM"/>
    </source>
</evidence>
<name>A0AAD7APH0_9AGAR</name>